<evidence type="ECO:0000256" key="3">
    <source>
        <dbReference type="ARBA" id="ARBA00022475"/>
    </source>
</evidence>
<reference evidence="10" key="1">
    <citation type="submission" date="2019-08" db="EMBL/GenBank/DDBJ databases">
        <authorList>
            <person name="Kucharzyk K."/>
            <person name="Murdoch R.W."/>
            <person name="Higgins S."/>
            <person name="Loffler F."/>
        </authorList>
    </citation>
    <scope>NUCLEOTIDE SEQUENCE</scope>
</reference>
<dbReference type="Gene3D" id="1.10.3720.10">
    <property type="entry name" value="MetI-like"/>
    <property type="match status" value="1"/>
</dbReference>
<comment type="caution">
    <text evidence="10">The sequence shown here is derived from an EMBL/GenBank/DDBJ whole genome shotgun (WGS) entry which is preliminary data.</text>
</comment>
<evidence type="ECO:0000256" key="7">
    <source>
        <dbReference type="ARBA" id="ARBA00023136"/>
    </source>
</evidence>
<dbReference type="GO" id="GO:0043190">
    <property type="term" value="C:ATP-binding cassette (ABC) transporter complex"/>
    <property type="evidence" value="ECO:0007669"/>
    <property type="project" value="InterPro"/>
</dbReference>
<dbReference type="PANTHER" id="PTHR30614">
    <property type="entry name" value="MEMBRANE COMPONENT OF AMINO ACID ABC TRANSPORTER"/>
    <property type="match status" value="1"/>
</dbReference>
<dbReference type="PANTHER" id="PTHR30614:SF0">
    <property type="entry name" value="L-CYSTINE TRANSPORT SYSTEM PERMEASE PROTEIN TCYL"/>
    <property type="match status" value="1"/>
</dbReference>
<name>A0A645AZ79_9ZZZZ</name>
<keyword evidence="2" id="KW-0813">Transport</keyword>
<dbReference type="SUPFAM" id="SSF161098">
    <property type="entry name" value="MetI-like"/>
    <property type="match status" value="1"/>
</dbReference>
<feature type="transmembrane region" description="Helical" evidence="8">
    <location>
        <begin position="154"/>
        <end position="171"/>
    </location>
</feature>
<sequence>MGGFAPIILAIPYTLMVTVGAFLIGFIIAIPLMFMRGSKFVPFRLVAQGFIDIARGIPPIVWLFFIYFGLPGIGVLLDPLEAAIIGLGIISAGYLAEIFRGGLVAVHKGQFEASHALGLGGWTMFTKVIAPQALRAMLPGLATYFIGLVKDSSIASVIGVTEMVFAASTYARRSPEGILLFFIAAIVYMALSIPMGLAARGMEARMRKAGAR</sequence>
<proteinExistence type="predicted"/>
<gene>
    <name evidence="10" type="primary">yecS_25</name>
    <name evidence="10" type="ORF">SDC9_105323</name>
</gene>
<evidence type="ECO:0000256" key="4">
    <source>
        <dbReference type="ARBA" id="ARBA00022692"/>
    </source>
</evidence>
<evidence type="ECO:0000256" key="8">
    <source>
        <dbReference type="SAM" id="Phobius"/>
    </source>
</evidence>
<protein>
    <submittedName>
        <fullName evidence="10">L-cystine transport system permease protein YecS</fullName>
    </submittedName>
</protein>
<keyword evidence="7 8" id="KW-0472">Membrane</keyword>
<comment type="subcellular location">
    <subcellularLocation>
        <location evidence="1">Cell membrane</location>
        <topology evidence="1">Multi-pass membrane protein</topology>
    </subcellularLocation>
</comment>
<feature type="transmembrane region" description="Helical" evidence="8">
    <location>
        <begin position="56"/>
        <end position="77"/>
    </location>
</feature>
<evidence type="ECO:0000256" key="5">
    <source>
        <dbReference type="ARBA" id="ARBA00022970"/>
    </source>
</evidence>
<dbReference type="EMBL" id="VSSQ01016791">
    <property type="protein sequence ID" value="MPM58492.1"/>
    <property type="molecule type" value="Genomic_DNA"/>
</dbReference>
<keyword evidence="6 8" id="KW-1133">Transmembrane helix</keyword>
<dbReference type="PROSITE" id="PS50928">
    <property type="entry name" value="ABC_TM1"/>
    <property type="match status" value="1"/>
</dbReference>
<dbReference type="InterPro" id="IPR043429">
    <property type="entry name" value="ArtM/GltK/GlnP/TcyL/YhdX-like"/>
</dbReference>
<evidence type="ECO:0000256" key="2">
    <source>
        <dbReference type="ARBA" id="ARBA00022448"/>
    </source>
</evidence>
<organism evidence="10">
    <name type="scientific">bioreactor metagenome</name>
    <dbReference type="NCBI Taxonomy" id="1076179"/>
    <lineage>
        <taxon>unclassified sequences</taxon>
        <taxon>metagenomes</taxon>
        <taxon>ecological metagenomes</taxon>
    </lineage>
</organism>
<keyword evidence="3" id="KW-1003">Cell membrane</keyword>
<feature type="transmembrane region" description="Helical" evidence="8">
    <location>
        <begin position="6"/>
        <end position="35"/>
    </location>
</feature>
<dbReference type="InterPro" id="IPR035906">
    <property type="entry name" value="MetI-like_sf"/>
</dbReference>
<dbReference type="GO" id="GO:0006865">
    <property type="term" value="P:amino acid transport"/>
    <property type="evidence" value="ECO:0007669"/>
    <property type="project" value="UniProtKB-KW"/>
</dbReference>
<feature type="transmembrane region" description="Helical" evidence="8">
    <location>
        <begin position="83"/>
        <end position="106"/>
    </location>
</feature>
<evidence type="ECO:0000313" key="10">
    <source>
        <dbReference type="EMBL" id="MPM58492.1"/>
    </source>
</evidence>
<accession>A0A645AZ79</accession>
<feature type="transmembrane region" description="Helical" evidence="8">
    <location>
        <begin position="177"/>
        <end position="199"/>
    </location>
</feature>
<keyword evidence="4 8" id="KW-0812">Transmembrane</keyword>
<dbReference type="CDD" id="cd06261">
    <property type="entry name" value="TM_PBP2"/>
    <property type="match status" value="1"/>
</dbReference>
<evidence type="ECO:0000256" key="6">
    <source>
        <dbReference type="ARBA" id="ARBA00022989"/>
    </source>
</evidence>
<dbReference type="GO" id="GO:0022857">
    <property type="term" value="F:transmembrane transporter activity"/>
    <property type="evidence" value="ECO:0007669"/>
    <property type="project" value="InterPro"/>
</dbReference>
<dbReference type="InterPro" id="IPR000515">
    <property type="entry name" value="MetI-like"/>
</dbReference>
<dbReference type="NCBIfam" id="TIGR01726">
    <property type="entry name" value="HEQRo_perm_3TM"/>
    <property type="match status" value="1"/>
</dbReference>
<keyword evidence="5" id="KW-0029">Amino-acid transport</keyword>
<dbReference type="InterPro" id="IPR010065">
    <property type="entry name" value="AA_ABC_transptr_permease_3TM"/>
</dbReference>
<evidence type="ECO:0000256" key="1">
    <source>
        <dbReference type="ARBA" id="ARBA00004651"/>
    </source>
</evidence>
<evidence type="ECO:0000259" key="9">
    <source>
        <dbReference type="PROSITE" id="PS50928"/>
    </source>
</evidence>
<dbReference type="AlphaFoldDB" id="A0A645AZ79"/>
<feature type="domain" description="ABC transmembrane type-1" evidence="9">
    <location>
        <begin position="11"/>
        <end position="199"/>
    </location>
</feature>
<dbReference type="Pfam" id="PF00528">
    <property type="entry name" value="BPD_transp_1"/>
    <property type="match status" value="1"/>
</dbReference>